<dbReference type="EMBL" id="JAUIRO010000005">
    <property type="protein sequence ID" value="KAK0712364.1"/>
    <property type="molecule type" value="Genomic_DNA"/>
</dbReference>
<evidence type="ECO:0000313" key="1">
    <source>
        <dbReference type="EMBL" id="KAK0712364.1"/>
    </source>
</evidence>
<comment type="caution">
    <text evidence="1">The sequence shown here is derived from an EMBL/GenBank/DDBJ whole genome shotgun (WGS) entry which is preliminary data.</text>
</comment>
<accession>A0AA40AAN3</accession>
<sequence length="191" mass="20360">MSIVLLTRIRSGGPSHDAPRQPGQGPHVVCPVAVTGAGERLRDGMVGVASTRDRGRDALVMALETTRRGTFSIECVVSYDDRATFGSRQTVYAASPGRNAGAPQIASFPDGTLAVVFMTDERVEGVPDWPRKAGISVVFGAPPRHENIKWGRKQIVSEMGAWPGAERVGDGAVLVAYEHNGNVHGRLLFSA</sequence>
<dbReference type="RefSeq" id="XP_060293687.1">
    <property type="nucleotide sequence ID" value="XM_060434446.1"/>
</dbReference>
<dbReference type="GeneID" id="85317716"/>
<dbReference type="Proteomes" id="UP001172101">
    <property type="component" value="Unassembled WGS sequence"/>
</dbReference>
<organism evidence="1 2">
    <name type="scientific">Lasiosphaeria miniovina</name>
    <dbReference type="NCBI Taxonomy" id="1954250"/>
    <lineage>
        <taxon>Eukaryota</taxon>
        <taxon>Fungi</taxon>
        <taxon>Dikarya</taxon>
        <taxon>Ascomycota</taxon>
        <taxon>Pezizomycotina</taxon>
        <taxon>Sordariomycetes</taxon>
        <taxon>Sordariomycetidae</taxon>
        <taxon>Sordariales</taxon>
        <taxon>Lasiosphaeriaceae</taxon>
        <taxon>Lasiosphaeria</taxon>
    </lineage>
</organism>
<name>A0AA40AAN3_9PEZI</name>
<proteinExistence type="predicted"/>
<dbReference type="PANTHER" id="PTHR38792:SF3">
    <property type="entry name" value="BNR_ASP-BOX REPEAT DOMAIN PROTEIN (AFU_ORTHOLOGUE AFUA_7G06430)-RELATED"/>
    <property type="match status" value="1"/>
</dbReference>
<keyword evidence="2" id="KW-1185">Reference proteome</keyword>
<evidence type="ECO:0000313" key="2">
    <source>
        <dbReference type="Proteomes" id="UP001172101"/>
    </source>
</evidence>
<dbReference type="AlphaFoldDB" id="A0AA40AAN3"/>
<protein>
    <submittedName>
        <fullName evidence="1">Uncharacterized protein</fullName>
    </submittedName>
</protein>
<dbReference type="PANTHER" id="PTHR38792">
    <property type="entry name" value="BNR/ASP-BOX REPEAT DOMAIN PROTEIN (AFU_ORTHOLOGUE AFUA_7G06430)-RELATED"/>
    <property type="match status" value="1"/>
</dbReference>
<reference evidence="1" key="1">
    <citation type="submission" date="2023-06" db="EMBL/GenBank/DDBJ databases">
        <title>Genome-scale phylogeny and comparative genomics of the fungal order Sordariales.</title>
        <authorList>
            <consortium name="Lawrence Berkeley National Laboratory"/>
            <person name="Hensen N."/>
            <person name="Bonometti L."/>
            <person name="Westerberg I."/>
            <person name="Brannstrom I.O."/>
            <person name="Guillou S."/>
            <person name="Cros-Aarteil S."/>
            <person name="Calhoun S."/>
            <person name="Haridas S."/>
            <person name="Kuo A."/>
            <person name="Mondo S."/>
            <person name="Pangilinan J."/>
            <person name="Riley R."/>
            <person name="LaButti K."/>
            <person name="Andreopoulos B."/>
            <person name="Lipzen A."/>
            <person name="Chen C."/>
            <person name="Yanf M."/>
            <person name="Daum C."/>
            <person name="Ng V."/>
            <person name="Clum A."/>
            <person name="Steindorff A."/>
            <person name="Ohm R."/>
            <person name="Martin F."/>
            <person name="Silar P."/>
            <person name="Natvig D."/>
            <person name="Lalanne C."/>
            <person name="Gautier V."/>
            <person name="Ament-velasquez S.L."/>
            <person name="Kruys A."/>
            <person name="Hutchinson M.I."/>
            <person name="Powell A.J."/>
            <person name="Barry K."/>
            <person name="Miller A.N."/>
            <person name="Grigoriev I.V."/>
            <person name="Debuchy R."/>
            <person name="Gladieux P."/>
            <person name="Thoren M.H."/>
            <person name="Johannesson H."/>
        </authorList>
    </citation>
    <scope>NUCLEOTIDE SEQUENCE</scope>
    <source>
        <strain evidence="1">SMH2392-1A</strain>
    </source>
</reference>
<gene>
    <name evidence="1" type="ORF">B0T26DRAFT_335841</name>
</gene>